<dbReference type="PANTHER" id="PTHR43711:SF1">
    <property type="entry name" value="HISTIDINE KINASE 1"/>
    <property type="match status" value="1"/>
</dbReference>
<dbReference type="InterPro" id="IPR050736">
    <property type="entry name" value="Sensor_HK_Regulatory"/>
</dbReference>
<dbReference type="EMBL" id="BBML01000006">
    <property type="protein sequence ID" value="GAK97593.1"/>
    <property type="molecule type" value="Genomic_DNA"/>
</dbReference>
<feature type="domain" description="Histidine kinase" evidence="8">
    <location>
        <begin position="187"/>
        <end position="399"/>
    </location>
</feature>
<dbReference type="SUPFAM" id="SSF55874">
    <property type="entry name" value="ATPase domain of HSP90 chaperone/DNA topoisomerase II/histidine kinase"/>
    <property type="match status" value="1"/>
</dbReference>
<dbReference type="InterPro" id="IPR036890">
    <property type="entry name" value="HATPase_C_sf"/>
</dbReference>
<feature type="coiled-coil region" evidence="7">
    <location>
        <begin position="157"/>
        <end position="184"/>
    </location>
</feature>
<sequence>MALAPLHTDEKARIEVLKSYHIDPSKQKDLDELTELACKLTDVPKSLISIVDKDEVWFKSQHGLQLNSSPRELSFCSHAINSNQEVFLIEDTRKEPEFADHPFVKAADPLIFYAGVPLRDENGLPFGTICVLDNVPHKFSDEQRKNLLMVADLAQRQFELKRANLKLKEKARQLQENNKMLENFAHTVSHDLKMPLANIIMTSDMLKASLNGKLNDKDSQYLSGMKEAAFSMSDYIENILNHYESEQLIINTQDEIDIYSLLEDIEDMIGQREDFNFKMPEKNLQLKCDSSALRQILLNLIGNSIKYNDKDLIEVKIETKETPKFYWISVEDNGVGIPDDKKDKIFELFTTLNTADRAGKKGHGIGLSTVKILVDKMGGVIKCRSKVNEGTTFTFSIKK</sequence>
<evidence type="ECO:0000256" key="1">
    <source>
        <dbReference type="ARBA" id="ARBA00000085"/>
    </source>
</evidence>
<dbReference type="Pfam" id="PF00512">
    <property type="entry name" value="HisKA"/>
    <property type="match status" value="1"/>
</dbReference>
<dbReference type="SMART" id="SM00065">
    <property type="entry name" value="GAF"/>
    <property type="match status" value="1"/>
</dbReference>
<evidence type="ECO:0000256" key="2">
    <source>
        <dbReference type="ARBA" id="ARBA00012438"/>
    </source>
</evidence>
<keyword evidence="5" id="KW-0418">Kinase</keyword>
<comment type="catalytic activity">
    <reaction evidence="1">
        <text>ATP + protein L-histidine = ADP + protein N-phospho-L-histidine.</text>
        <dbReference type="EC" id="2.7.13.3"/>
    </reaction>
</comment>
<dbReference type="PRINTS" id="PR00344">
    <property type="entry name" value="BCTRLSENSOR"/>
</dbReference>
<dbReference type="InterPro" id="IPR029016">
    <property type="entry name" value="GAF-like_dom_sf"/>
</dbReference>
<dbReference type="RefSeq" id="WP_042279294.1">
    <property type="nucleotide sequence ID" value="NZ_BBML01000006.1"/>
</dbReference>
<dbReference type="eggNOG" id="COG4251">
    <property type="taxonomic scope" value="Bacteria"/>
</dbReference>
<comment type="caution">
    <text evidence="9">The sequence shown here is derived from an EMBL/GenBank/DDBJ whole genome shotgun (WGS) entry which is preliminary data.</text>
</comment>
<evidence type="ECO:0000256" key="6">
    <source>
        <dbReference type="ARBA" id="ARBA00023012"/>
    </source>
</evidence>
<dbReference type="SMART" id="SM00388">
    <property type="entry name" value="HisKA"/>
    <property type="match status" value="1"/>
</dbReference>
<evidence type="ECO:0000256" key="4">
    <source>
        <dbReference type="ARBA" id="ARBA00022679"/>
    </source>
</evidence>
<dbReference type="InterPro" id="IPR003661">
    <property type="entry name" value="HisK_dim/P_dom"/>
</dbReference>
<evidence type="ECO:0000313" key="10">
    <source>
        <dbReference type="Proteomes" id="UP000029221"/>
    </source>
</evidence>
<dbReference type="InterPro" id="IPR003018">
    <property type="entry name" value="GAF"/>
</dbReference>
<keyword evidence="10" id="KW-1185">Reference proteome</keyword>
<protein>
    <recommendedName>
        <fullName evidence="2">histidine kinase</fullName>
        <ecNumber evidence="2">2.7.13.3</ecNumber>
    </recommendedName>
</protein>
<dbReference type="PANTHER" id="PTHR43711">
    <property type="entry name" value="TWO-COMPONENT HISTIDINE KINASE"/>
    <property type="match status" value="1"/>
</dbReference>
<reference evidence="9" key="1">
    <citation type="journal article" date="2014" name="Genome Announc.">
        <title>Draft Genome Sequences of Marine Flavobacterium Nonlabens Strains NR17, NR24, NR27, NR32, NR33, and Ara13.</title>
        <authorList>
            <person name="Nakanishi M."/>
            <person name="Meirelles P."/>
            <person name="Suzuki R."/>
            <person name="Takatani N."/>
            <person name="Mino S."/>
            <person name="Suda W."/>
            <person name="Oshima K."/>
            <person name="Hattori M."/>
            <person name="Ohkuma M."/>
            <person name="Hosokawa M."/>
            <person name="Miyashita K."/>
            <person name="Thompson F.L."/>
            <person name="Niwa A."/>
            <person name="Sawabe T."/>
            <person name="Sawabe T."/>
        </authorList>
    </citation>
    <scope>NUCLEOTIDE SEQUENCE [LARGE SCALE GENOMIC DNA]</scope>
    <source>
        <strain evidence="9">JCM 19294</strain>
    </source>
</reference>
<keyword evidence="4" id="KW-0808">Transferase</keyword>
<dbReference type="Pfam" id="PF01590">
    <property type="entry name" value="GAF"/>
    <property type="match status" value="1"/>
</dbReference>
<evidence type="ECO:0000259" key="8">
    <source>
        <dbReference type="PROSITE" id="PS50109"/>
    </source>
</evidence>
<keyword evidence="6" id="KW-0902">Two-component regulatory system</keyword>
<dbReference type="CDD" id="cd00075">
    <property type="entry name" value="HATPase"/>
    <property type="match status" value="1"/>
</dbReference>
<keyword evidence="3" id="KW-0597">Phosphoprotein</keyword>
<dbReference type="SMART" id="SM00387">
    <property type="entry name" value="HATPase_c"/>
    <property type="match status" value="1"/>
</dbReference>
<keyword evidence="7" id="KW-0175">Coiled coil</keyword>
<dbReference type="CDD" id="cd00082">
    <property type="entry name" value="HisKA"/>
    <property type="match status" value="1"/>
</dbReference>
<name>A0A090Q760_9FLAO</name>
<dbReference type="Gene3D" id="1.10.287.130">
    <property type="match status" value="1"/>
</dbReference>
<dbReference type="InterPro" id="IPR005467">
    <property type="entry name" value="His_kinase_dom"/>
</dbReference>
<evidence type="ECO:0000313" key="9">
    <source>
        <dbReference type="EMBL" id="GAK97593.1"/>
    </source>
</evidence>
<dbReference type="Proteomes" id="UP000029221">
    <property type="component" value="Unassembled WGS sequence"/>
</dbReference>
<dbReference type="GO" id="GO:0000155">
    <property type="term" value="F:phosphorelay sensor kinase activity"/>
    <property type="evidence" value="ECO:0007669"/>
    <property type="project" value="InterPro"/>
</dbReference>
<dbReference type="Gene3D" id="3.30.565.10">
    <property type="entry name" value="Histidine kinase-like ATPase, C-terminal domain"/>
    <property type="match status" value="1"/>
</dbReference>
<dbReference type="PROSITE" id="PS50109">
    <property type="entry name" value="HIS_KIN"/>
    <property type="match status" value="1"/>
</dbReference>
<dbReference type="SUPFAM" id="SSF55781">
    <property type="entry name" value="GAF domain-like"/>
    <property type="match status" value="1"/>
</dbReference>
<evidence type="ECO:0000256" key="3">
    <source>
        <dbReference type="ARBA" id="ARBA00022553"/>
    </source>
</evidence>
<dbReference type="SUPFAM" id="SSF47384">
    <property type="entry name" value="Homodimeric domain of signal transducing histidine kinase"/>
    <property type="match status" value="1"/>
</dbReference>
<dbReference type="Gene3D" id="3.30.450.40">
    <property type="match status" value="1"/>
</dbReference>
<dbReference type="EC" id="2.7.13.3" evidence="2"/>
<dbReference type="Pfam" id="PF02518">
    <property type="entry name" value="HATPase_c"/>
    <property type="match status" value="1"/>
</dbReference>
<dbReference type="InterPro" id="IPR036097">
    <property type="entry name" value="HisK_dim/P_sf"/>
</dbReference>
<dbReference type="AlphaFoldDB" id="A0A090Q760"/>
<evidence type="ECO:0000256" key="7">
    <source>
        <dbReference type="SAM" id="Coils"/>
    </source>
</evidence>
<gene>
    <name evidence="9" type="ORF">JCM19294_129</name>
</gene>
<dbReference type="InterPro" id="IPR004358">
    <property type="entry name" value="Sig_transdc_His_kin-like_C"/>
</dbReference>
<dbReference type="STRING" id="319236.BST91_06150"/>
<dbReference type="InterPro" id="IPR003594">
    <property type="entry name" value="HATPase_dom"/>
</dbReference>
<evidence type="ECO:0000256" key="5">
    <source>
        <dbReference type="ARBA" id="ARBA00022777"/>
    </source>
</evidence>
<proteinExistence type="predicted"/>
<accession>A0A090Q760</accession>
<organism evidence="9 10">
    <name type="scientific">Nonlabens tegetincola</name>
    <dbReference type="NCBI Taxonomy" id="323273"/>
    <lineage>
        <taxon>Bacteria</taxon>
        <taxon>Pseudomonadati</taxon>
        <taxon>Bacteroidota</taxon>
        <taxon>Flavobacteriia</taxon>
        <taxon>Flavobacteriales</taxon>
        <taxon>Flavobacteriaceae</taxon>
        <taxon>Nonlabens</taxon>
    </lineage>
</organism>